<dbReference type="GO" id="GO:0005737">
    <property type="term" value="C:cytoplasm"/>
    <property type="evidence" value="ECO:0007669"/>
    <property type="project" value="TreeGrafter"/>
</dbReference>
<dbReference type="CDD" id="cd07067">
    <property type="entry name" value="HP_PGM_like"/>
    <property type="match status" value="1"/>
</dbReference>
<dbReference type="PANTHER" id="PTHR48100">
    <property type="entry name" value="BROAD-SPECIFICITY PHOSPHATASE YOR283W-RELATED"/>
    <property type="match status" value="1"/>
</dbReference>
<keyword evidence="2" id="KW-1185">Reference proteome</keyword>
<dbReference type="RefSeq" id="WP_077277637.1">
    <property type="nucleotide sequence ID" value="NZ_MVBK01000018.1"/>
</dbReference>
<name>A0A1V3NR76_9GAMM</name>
<dbReference type="InterPro" id="IPR029033">
    <property type="entry name" value="His_PPase_superfam"/>
</dbReference>
<proteinExistence type="predicted"/>
<evidence type="ECO:0000313" key="2">
    <source>
        <dbReference type="Proteomes" id="UP000189462"/>
    </source>
</evidence>
<protein>
    <submittedName>
        <fullName evidence="1">Histidine phosphatase family protein</fullName>
    </submittedName>
</protein>
<dbReference type="SUPFAM" id="SSF53254">
    <property type="entry name" value="Phosphoglycerate mutase-like"/>
    <property type="match status" value="1"/>
</dbReference>
<dbReference type="InterPro" id="IPR013078">
    <property type="entry name" value="His_Pase_superF_clade-1"/>
</dbReference>
<dbReference type="PIRSF" id="PIRSF000709">
    <property type="entry name" value="6PFK_2-Ptase"/>
    <property type="match status" value="1"/>
</dbReference>
<comment type="caution">
    <text evidence="1">The sequence shown here is derived from an EMBL/GenBank/DDBJ whole genome shotgun (WGS) entry which is preliminary data.</text>
</comment>
<dbReference type="AlphaFoldDB" id="A0A1V3NR76"/>
<sequence length="196" mass="21963">MLIDLLRHGEPEGGRRYRGCGVDDPLTDQGWAQMRAVLNGAKPPWTQIVTSPMRRCRDFAEAFAREHGLPCTVQESLREVGFGAWEGRSPEELKAESLADYLAFYRDPARARPDGAEPLEAFVGRVADALESIRQHHEGKHILVVAHSGVIRAAVVHAMQVPAVALYRLRMPYAALTRLRVDERGLSVEFLNRRTL</sequence>
<dbReference type="STRING" id="108003.B1C78_02905"/>
<dbReference type="OrthoDB" id="9783269at2"/>
<accession>A0A1V3NR76</accession>
<dbReference type="Gene3D" id="3.40.50.1240">
    <property type="entry name" value="Phosphoglycerate mutase-like"/>
    <property type="match status" value="1"/>
</dbReference>
<reference evidence="1 2" key="1">
    <citation type="submission" date="2017-02" db="EMBL/GenBank/DDBJ databases">
        <title>Genomic diversity within the haloalkaliphilic genus Thioalkalivibrio.</title>
        <authorList>
            <person name="Ahn A.-C."/>
            <person name="Meier-Kolthoff J."/>
            <person name="Overmars L."/>
            <person name="Richter M."/>
            <person name="Woyke T."/>
            <person name="Sorokin D.Y."/>
            <person name="Muyzer G."/>
        </authorList>
    </citation>
    <scope>NUCLEOTIDE SEQUENCE [LARGE SCALE GENOMIC DNA]</scope>
    <source>
        <strain evidence="1 2">ALJD</strain>
    </source>
</reference>
<dbReference type="Pfam" id="PF00300">
    <property type="entry name" value="His_Phos_1"/>
    <property type="match status" value="1"/>
</dbReference>
<dbReference type="Proteomes" id="UP000189462">
    <property type="component" value="Unassembled WGS sequence"/>
</dbReference>
<gene>
    <name evidence="1" type="ORF">B1C78_02905</name>
</gene>
<dbReference type="SMART" id="SM00855">
    <property type="entry name" value="PGAM"/>
    <property type="match status" value="1"/>
</dbReference>
<evidence type="ECO:0000313" key="1">
    <source>
        <dbReference type="EMBL" id="OOG27619.1"/>
    </source>
</evidence>
<dbReference type="PANTHER" id="PTHR48100:SF1">
    <property type="entry name" value="HISTIDINE PHOSPHATASE FAMILY PROTEIN-RELATED"/>
    <property type="match status" value="1"/>
</dbReference>
<organism evidence="1 2">
    <name type="scientific">Thioalkalivibrio denitrificans</name>
    <dbReference type="NCBI Taxonomy" id="108003"/>
    <lineage>
        <taxon>Bacteria</taxon>
        <taxon>Pseudomonadati</taxon>
        <taxon>Pseudomonadota</taxon>
        <taxon>Gammaproteobacteria</taxon>
        <taxon>Chromatiales</taxon>
        <taxon>Ectothiorhodospiraceae</taxon>
        <taxon>Thioalkalivibrio</taxon>
    </lineage>
</organism>
<dbReference type="EMBL" id="MVBK01000018">
    <property type="protein sequence ID" value="OOG27619.1"/>
    <property type="molecule type" value="Genomic_DNA"/>
</dbReference>
<dbReference type="InterPro" id="IPR050275">
    <property type="entry name" value="PGM_Phosphatase"/>
</dbReference>
<dbReference type="GO" id="GO:0016791">
    <property type="term" value="F:phosphatase activity"/>
    <property type="evidence" value="ECO:0007669"/>
    <property type="project" value="TreeGrafter"/>
</dbReference>